<dbReference type="PANTHER" id="PTHR43161">
    <property type="entry name" value="SORBITOL DEHYDROGENASE"/>
    <property type="match status" value="1"/>
</dbReference>
<dbReference type="InterPro" id="IPR013149">
    <property type="entry name" value="ADH-like_C"/>
</dbReference>
<keyword evidence="4 6" id="KW-0862">Zinc</keyword>
<dbReference type="SUPFAM" id="SSF51735">
    <property type="entry name" value="NAD(P)-binding Rossmann-fold domains"/>
    <property type="match status" value="1"/>
</dbReference>
<feature type="domain" description="Enoyl reductase (ER)" evidence="7">
    <location>
        <begin position="8"/>
        <end position="330"/>
    </location>
</feature>
<evidence type="ECO:0000256" key="4">
    <source>
        <dbReference type="ARBA" id="ARBA00022833"/>
    </source>
</evidence>
<dbReference type="PANTHER" id="PTHR43161:SF9">
    <property type="entry name" value="SORBITOL DEHYDROGENASE"/>
    <property type="match status" value="1"/>
</dbReference>
<accession>A0A2W2BBC2</accession>
<dbReference type="CDD" id="cd05285">
    <property type="entry name" value="sorbitol_DH"/>
    <property type="match status" value="1"/>
</dbReference>
<keyword evidence="9" id="KW-1185">Reference proteome</keyword>
<evidence type="ECO:0000313" key="9">
    <source>
        <dbReference type="Proteomes" id="UP000248764"/>
    </source>
</evidence>
<dbReference type="InterPro" id="IPR011032">
    <property type="entry name" value="GroES-like_sf"/>
</dbReference>
<protein>
    <submittedName>
        <fullName evidence="8">NAD(P)-dependent alcohol dehydrogenase</fullName>
    </submittedName>
</protein>
<dbReference type="SMART" id="SM00829">
    <property type="entry name" value="PKS_ER"/>
    <property type="match status" value="1"/>
</dbReference>
<proteinExistence type="inferred from homology"/>
<evidence type="ECO:0000256" key="2">
    <source>
        <dbReference type="ARBA" id="ARBA00008072"/>
    </source>
</evidence>
<dbReference type="InterPro" id="IPR002328">
    <property type="entry name" value="ADH_Zn_CS"/>
</dbReference>
<comment type="caution">
    <text evidence="8">The sequence shown here is derived from an EMBL/GenBank/DDBJ whole genome shotgun (WGS) entry which is preliminary data.</text>
</comment>
<evidence type="ECO:0000259" key="7">
    <source>
        <dbReference type="SMART" id="SM00829"/>
    </source>
</evidence>
<dbReference type="EMBL" id="POTW01000012">
    <property type="protein sequence ID" value="PZF84881.1"/>
    <property type="molecule type" value="Genomic_DNA"/>
</dbReference>
<keyword evidence="5" id="KW-0560">Oxidoreductase</keyword>
<evidence type="ECO:0000256" key="5">
    <source>
        <dbReference type="ARBA" id="ARBA00023002"/>
    </source>
</evidence>
<keyword evidence="3 6" id="KW-0479">Metal-binding</keyword>
<sequence length="334" mass="35023">MRAAVLLGPRRLVVRERPTPRPGPYDVLVRLIAVGLCGSDVHFYEHGRVGDLVVDEPLVLGHEAAGEIVAVGSAVDESRIGERVAVEPQRPCRRCRYCLTGAYNLCRSMEFCSAPPVDGAFAEYLVVPADFAYPVPGTMSDAAAALLEPLSVGIAAVRKARVRPGSAVLVAGAGPIGVLTAAAARAHGASVVVASDPLAARRAVAAVHGATRVIDPLEQRLEEESVDAFVDASGAPAAIDAGLRALRAGGTAVLVGMGSPRVDLDLFLVQSRELRLEGLFRYVDTWPTAIALAESDPADLDALVTGSVGLDGLDEAMRRNGDADVVKFIVDPRR</sequence>
<gene>
    <name evidence="8" type="ORF">C1I92_07295</name>
</gene>
<dbReference type="GO" id="GO:0008270">
    <property type="term" value="F:zinc ion binding"/>
    <property type="evidence" value="ECO:0007669"/>
    <property type="project" value="InterPro"/>
</dbReference>
<dbReference type="Pfam" id="PF00107">
    <property type="entry name" value="ADH_zinc_N"/>
    <property type="match status" value="1"/>
</dbReference>
<name>A0A2W2BBC2_9ACTN</name>
<comment type="similarity">
    <text evidence="2 6">Belongs to the zinc-containing alcohol dehydrogenase family.</text>
</comment>
<dbReference type="SUPFAM" id="SSF50129">
    <property type="entry name" value="GroES-like"/>
    <property type="match status" value="1"/>
</dbReference>
<evidence type="ECO:0000313" key="8">
    <source>
        <dbReference type="EMBL" id="PZF84881.1"/>
    </source>
</evidence>
<dbReference type="Proteomes" id="UP000248764">
    <property type="component" value="Unassembled WGS sequence"/>
</dbReference>
<dbReference type="Pfam" id="PF08240">
    <property type="entry name" value="ADH_N"/>
    <property type="match status" value="1"/>
</dbReference>
<dbReference type="InterPro" id="IPR013154">
    <property type="entry name" value="ADH-like_N"/>
</dbReference>
<evidence type="ECO:0000256" key="1">
    <source>
        <dbReference type="ARBA" id="ARBA00001947"/>
    </source>
</evidence>
<dbReference type="InterPro" id="IPR020843">
    <property type="entry name" value="ER"/>
</dbReference>
<reference evidence="8 9" key="1">
    <citation type="submission" date="2018-01" db="EMBL/GenBank/DDBJ databases">
        <title>Draft genome sequence of Jiangella sp. GTF31.</title>
        <authorList>
            <person name="Sahin N."/>
            <person name="Ay H."/>
            <person name="Saygin H."/>
        </authorList>
    </citation>
    <scope>NUCLEOTIDE SEQUENCE [LARGE SCALE GENOMIC DNA]</scope>
    <source>
        <strain evidence="8 9">GTF31</strain>
    </source>
</reference>
<evidence type="ECO:0000256" key="3">
    <source>
        <dbReference type="ARBA" id="ARBA00022723"/>
    </source>
</evidence>
<dbReference type="PROSITE" id="PS00059">
    <property type="entry name" value="ADH_ZINC"/>
    <property type="match status" value="1"/>
</dbReference>
<dbReference type="InterPro" id="IPR036291">
    <property type="entry name" value="NAD(P)-bd_dom_sf"/>
</dbReference>
<dbReference type="GO" id="GO:0016616">
    <property type="term" value="F:oxidoreductase activity, acting on the CH-OH group of donors, NAD or NADP as acceptor"/>
    <property type="evidence" value="ECO:0007669"/>
    <property type="project" value="InterPro"/>
</dbReference>
<dbReference type="Gene3D" id="3.90.180.10">
    <property type="entry name" value="Medium-chain alcohol dehydrogenases, catalytic domain"/>
    <property type="match status" value="1"/>
</dbReference>
<comment type="cofactor">
    <cofactor evidence="1 6">
        <name>Zn(2+)</name>
        <dbReference type="ChEBI" id="CHEBI:29105"/>
    </cofactor>
</comment>
<evidence type="ECO:0000256" key="6">
    <source>
        <dbReference type="RuleBase" id="RU361277"/>
    </source>
</evidence>
<dbReference type="InterPro" id="IPR045306">
    <property type="entry name" value="SDH-like"/>
</dbReference>
<dbReference type="AlphaFoldDB" id="A0A2W2BBC2"/>
<dbReference type="Gene3D" id="3.40.50.720">
    <property type="entry name" value="NAD(P)-binding Rossmann-like Domain"/>
    <property type="match status" value="1"/>
</dbReference>
<organism evidence="8 9">
    <name type="scientific">Jiangella anatolica</name>
    <dbReference type="NCBI Taxonomy" id="2670374"/>
    <lineage>
        <taxon>Bacteria</taxon>
        <taxon>Bacillati</taxon>
        <taxon>Actinomycetota</taxon>
        <taxon>Actinomycetes</taxon>
        <taxon>Jiangellales</taxon>
        <taxon>Jiangellaceae</taxon>
        <taxon>Jiangella</taxon>
    </lineage>
</organism>